<dbReference type="PaxDb" id="410072-ERS852525_00036"/>
<protein>
    <submittedName>
        <fullName evidence="1">Uncharacterized protein</fullName>
    </submittedName>
</protein>
<dbReference type="STRING" id="410072.ERS852525_00036"/>
<dbReference type="OrthoDB" id="1954274at2"/>
<dbReference type="AlphaFoldDB" id="A0A174FQB8"/>
<dbReference type="EMBL" id="JABWDC010000006">
    <property type="protein sequence ID" value="NUN85521.1"/>
    <property type="molecule type" value="Genomic_DNA"/>
</dbReference>
<evidence type="ECO:0000313" key="2">
    <source>
        <dbReference type="EMBL" id="NUN85521.1"/>
    </source>
</evidence>
<dbReference type="RefSeq" id="WP_055261619.1">
    <property type="nucleotide sequence ID" value="NZ_CYZK01000015.1"/>
</dbReference>
<dbReference type="Proteomes" id="UP000554488">
    <property type="component" value="Unassembled WGS sequence"/>
</dbReference>
<name>A0A174FQB8_9FIRM</name>
<sequence length="121" mass="14089">MVTFRLIEETGQYLTYWYFPNGNEDEMYGIILIDKLNETVEIQKMAHDDFSHIVTVDEQNELRNSINETRKEEGLPLLTEEEWPSATTALTKTFFADHAISKIIESYNSGEILKEGMSAWY</sequence>
<proteinExistence type="predicted"/>
<evidence type="ECO:0000313" key="1">
    <source>
        <dbReference type="EMBL" id="CUO50335.1"/>
    </source>
</evidence>
<accession>A0A174FQB8</accession>
<dbReference type="EMBL" id="CYZK01000015">
    <property type="protein sequence ID" value="CUO50335.1"/>
    <property type="molecule type" value="Genomic_DNA"/>
</dbReference>
<gene>
    <name evidence="1" type="ORF">ERS852481_02225</name>
    <name evidence="2" type="ORF">HUU93_02690</name>
</gene>
<reference evidence="2 4" key="2">
    <citation type="submission" date="2020-04" db="EMBL/GenBank/DDBJ databases">
        <authorList>
            <person name="Pieper L."/>
        </authorList>
    </citation>
    <scope>NUCLEOTIDE SEQUENCE [LARGE SCALE GENOMIC DNA]</scope>
    <source>
        <strain evidence="2 4">F22</strain>
    </source>
</reference>
<evidence type="ECO:0000313" key="4">
    <source>
        <dbReference type="Proteomes" id="UP000554488"/>
    </source>
</evidence>
<dbReference type="Proteomes" id="UP000095362">
    <property type="component" value="Unassembled WGS sequence"/>
</dbReference>
<reference evidence="2 4" key="3">
    <citation type="submission" date="2020-07" db="EMBL/GenBank/DDBJ databases">
        <title>Bacterial metabolism rescues the inhibition of intestinal drug absorption by food and drug additives.</title>
        <authorList>
            <person name="Zou L."/>
            <person name="Spanogiannopoulos P."/>
            <person name="Chien H.-C."/>
            <person name="Pieper L.M."/>
            <person name="Cai W."/>
            <person name="Khuri N."/>
            <person name="Pottel J."/>
            <person name="Vora B."/>
            <person name="Ni Z."/>
            <person name="Tsakalozou E."/>
            <person name="Zhang W."/>
            <person name="Shoichet B.K."/>
            <person name="Giacomini K.M."/>
            <person name="Turnbaugh P.J."/>
        </authorList>
    </citation>
    <scope>NUCLEOTIDE SEQUENCE [LARGE SCALE GENOMIC DNA]</scope>
    <source>
        <strain evidence="2 4">F22</strain>
    </source>
</reference>
<reference evidence="1 3" key="1">
    <citation type="submission" date="2015-09" db="EMBL/GenBank/DDBJ databases">
        <authorList>
            <consortium name="Pathogen Informatics"/>
        </authorList>
    </citation>
    <scope>NUCLEOTIDE SEQUENCE [LARGE SCALE GENOMIC DNA]</scope>
    <source>
        <strain evidence="1 3">2789STDY5834866</strain>
    </source>
</reference>
<organism evidence="1 3">
    <name type="scientific">Coprococcus comes</name>
    <dbReference type="NCBI Taxonomy" id="410072"/>
    <lineage>
        <taxon>Bacteria</taxon>
        <taxon>Bacillati</taxon>
        <taxon>Bacillota</taxon>
        <taxon>Clostridia</taxon>
        <taxon>Lachnospirales</taxon>
        <taxon>Lachnospiraceae</taxon>
        <taxon>Coprococcus</taxon>
    </lineage>
</organism>
<evidence type="ECO:0000313" key="3">
    <source>
        <dbReference type="Proteomes" id="UP000095362"/>
    </source>
</evidence>